<evidence type="ECO:0000313" key="10">
    <source>
        <dbReference type="EMBL" id="OAJ41850.1"/>
    </source>
</evidence>
<feature type="compositionally biased region" description="Polar residues" evidence="8">
    <location>
        <begin position="264"/>
        <end position="279"/>
    </location>
</feature>
<feature type="compositionally biased region" description="Polar residues" evidence="8">
    <location>
        <begin position="24"/>
        <end position="44"/>
    </location>
</feature>
<evidence type="ECO:0000256" key="1">
    <source>
        <dbReference type="ARBA" id="ARBA00002738"/>
    </source>
</evidence>
<evidence type="ECO:0000256" key="6">
    <source>
        <dbReference type="ARBA" id="ARBA00022490"/>
    </source>
</evidence>
<evidence type="ECO:0000259" key="9">
    <source>
        <dbReference type="SMART" id="SM01312"/>
    </source>
</evidence>
<dbReference type="SMART" id="SM01312">
    <property type="entry name" value="RTC4"/>
    <property type="match status" value="1"/>
</dbReference>
<keyword evidence="6" id="KW-0963">Cytoplasm</keyword>
<dbReference type="EMBL" id="DS022306">
    <property type="protein sequence ID" value="OAJ41850.1"/>
    <property type="molecule type" value="Genomic_DNA"/>
</dbReference>
<keyword evidence="7" id="KW-0539">Nucleus</keyword>
<feature type="region of interest" description="Disordered" evidence="8">
    <location>
        <begin position="355"/>
        <end position="388"/>
    </location>
</feature>
<dbReference type="VEuPathDB" id="FungiDB:BDEG_25388"/>
<accession>A0A177WR15</accession>
<dbReference type="Proteomes" id="UP000077115">
    <property type="component" value="Unassembled WGS sequence"/>
</dbReference>
<dbReference type="eggNOG" id="ENOG502S92B">
    <property type="taxonomic scope" value="Eukaryota"/>
</dbReference>
<feature type="compositionally biased region" description="Pro residues" evidence="8">
    <location>
        <begin position="377"/>
        <end position="386"/>
    </location>
</feature>
<feature type="compositionally biased region" description="Polar residues" evidence="8">
    <location>
        <begin position="1"/>
        <end position="11"/>
    </location>
</feature>
<name>A0A177WR15_BATDL</name>
<evidence type="ECO:0000256" key="5">
    <source>
        <dbReference type="ARBA" id="ARBA00015162"/>
    </source>
</evidence>
<dbReference type="PANTHER" id="PTHR41391:SF1">
    <property type="entry name" value="RESTRICTION OF TELOMERE CAPPING PROTEIN 4"/>
    <property type="match status" value="1"/>
</dbReference>
<evidence type="ECO:0000256" key="2">
    <source>
        <dbReference type="ARBA" id="ARBA00004123"/>
    </source>
</evidence>
<protein>
    <recommendedName>
        <fullName evidence="5">Restriction of telomere capping protein 4</fullName>
    </recommendedName>
</protein>
<feature type="region of interest" description="Disordered" evidence="8">
    <location>
        <begin position="1"/>
        <end position="79"/>
    </location>
</feature>
<evidence type="ECO:0000256" key="8">
    <source>
        <dbReference type="SAM" id="MobiDB-lite"/>
    </source>
</evidence>
<comment type="subcellular location">
    <subcellularLocation>
        <location evidence="3">Cytoplasm</location>
    </subcellularLocation>
    <subcellularLocation>
        <location evidence="2">Nucleus</location>
    </subcellularLocation>
</comment>
<sequence>MTFSSHSTKQLGRTEGTITIGLVDTSSQDSAEPSNSQSSLNISKQYRKSTHKKQSDITPVASRQIQTRRTSPHKSISSTTVCKLPRAVSVLESPDPILSAYAPTKKVAVAKGQSWTKPKSASTAVDKKPVKPRKATLVDAPTYLSKSTALSKPTVLSTAKPSHSNNCFNTHTNYSSDWYTSSKRLQISRPNYNEQSDSDNISDDIEDADEFKYRCTPKKTRVQKTAINRQPLKLQSLDLQHPPETLKSASNTDLAGKGSKKSETGSTATNLPKSPYTPSKSKRRKLKISNCFDDMDDTKKSELVMPSYAKQPKLPAQNDPITCKAVKALTGLDMDIDKKLISSIEAKPLHNSLIHSDSDAKTPLKLNTTPVDTYRSPPSPGSPPTSPAYIHDNDIFKLTGTLKKSVFAHSENYAYISSQESVVRPIGMAESPSANGIDNTLQAMLMRELDDAVYPSSDKSPTKLLQSQNSSSNCCDLSTSSKPIQQSRSSQNSCNSVSTSGTTLVPCPVNPNCVGMVQFPYSPSISKVFLQYEKFRRNHERGNADREGLMHIRHKFCSLHAAEQTVIPEGVFKGYLAEIDFKSVKRRVEKMQNIFVNILLGKEHSVFLELTLASFRKLGKWKAQANDTKFSQLAKFQCGYYGWKGGNIIFKAIQSIFRGPDSALNPNTVSPQSVLDYIQNVLVPEAAMRLIAQDQNLNIFEADQLEQARAIMVESAEFGTCVHGDLTDSESDLSDLN</sequence>
<feature type="compositionally biased region" description="Low complexity" evidence="8">
    <location>
        <begin position="469"/>
        <end position="495"/>
    </location>
</feature>
<evidence type="ECO:0000256" key="3">
    <source>
        <dbReference type="ARBA" id="ARBA00004496"/>
    </source>
</evidence>
<evidence type="ECO:0000256" key="7">
    <source>
        <dbReference type="ARBA" id="ARBA00023242"/>
    </source>
</evidence>
<dbReference type="PANTHER" id="PTHR41391">
    <property type="entry name" value="RESTRICTION OF TELOMERE CAPPING PROTEIN 4"/>
    <property type="match status" value="1"/>
</dbReference>
<feature type="compositionally biased region" description="Polar residues" evidence="8">
    <location>
        <begin position="457"/>
        <end position="468"/>
    </location>
</feature>
<dbReference type="Pfam" id="PF14474">
    <property type="entry name" value="RTC4"/>
    <property type="match status" value="1"/>
</dbReference>
<dbReference type="InterPro" id="IPR039024">
    <property type="entry name" value="RTC4"/>
</dbReference>
<feature type="domain" description="Restriction of telomere capping protein 4 C-terminal" evidence="9">
    <location>
        <begin position="598"/>
        <end position="725"/>
    </location>
</feature>
<evidence type="ECO:0000313" key="11">
    <source>
        <dbReference type="Proteomes" id="UP000077115"/>
    </source>
</evidence>
<comment type="function">
    <text evidence="1">May be involved in a process influencing telomere capping.</text>
</comment>
<dbReference type="STRING" id="403673.A0A177WR15"/>
<gene>
    <name evidence="10" type="ORF">BDEG_25388</name>
</gene>
<dbReference type="OrthoDB" id="128308at2759"/>
<dbReference type="AlphaFoldDB" id="A0A177WR15"/>
<dbReference type="GO" id="GO:0005737">
    <property type="term" value="C:cytoplasm"/>
    <property type="evidence" value="ECO:0007669"/>
    <property type="project" value="UniProtKB-SubCell"/>
</dbReference>
<feature type="region of interest" description="Disordered" evidence="8">
    <location>
        <begin position="232"/>
        <end position="287"/>
    </location>
</feature>
<evidence type="ECO:0000256" key="4">
    <source>
        <dbReference type="ARBA" id="ARBA00009461"/>
    </source>
</evidence>
<proteinExistence type="inferred from homology"/>
<dbReference type="GO" id="GO:0005634">
    <property type="term" value="C:nucleus"/>
    <property type="evidence" value="ECO:0007669"/>
    <property type="project" value="UniProtKB-SubCell"/>
</dbReference>
<organism evidence="10 11">
    <name type="scientific">Batrachochytrium dendrobatidis (strain JEL423)</name>
    <dbReference type="NCBI Taxonomy" id="403673"/>
    <lineage>
        <taxon>Eukaryota</taxon>
        <taxon>Fungi</taxon>
        <taxon>Fungi incertae sedis</taxon>
        <taxon>Chytridiomycota</taxon>
        <taxon>Chytridiomycota incertae sedis</taxon>
        <taxon>Chytridiomycetes</taxon>
        <taxon>Rhizophydiales</taxon>
        <taxon>Rhizophydiales incertae sedis</taxon>
        <taxon>Batrachochytrium</taxon>
    </lineage>
</organism>
<reference evidence="10 11" key="2">
    <citation type="submission" date="2016-05" db="EMBL/GenBank/DDBJ databases">
        <title>Lineage-specific infection strategies underlie the spectrum of fungal disease in amphibians.</title>
        <authorList>
            <person name="Cuomo C.A."/>
            <person name="Farrer R.A."/>
            <person name="James T."/>
            <person name="Longcore J."/>
            <person name="Birren B."/>
        </authorList>
    </citation>
    <scope>NUCLEOTIDE SEQUENCE [LARGE SCALE GENOMIC DNA]</scope>
    <source>
        <strain evidence="10 11">JEL423</strain>
    </source>
</reference>
<feature type="compositionally biased region" description="Polar residues" evidence="8">
    <location>
        <begin position="61"/>
        <end position="79"/>
    </location>
</feature>
<dbReference type="InterPro" id="IPR028094">
    <property type="entry name" value="RTC4_C"/>
</dbReference>
<feature type="region of interest" description="Disordered" evidence="8">
    <location>
        <begin position="453"/>
        <end position="495"/>
    </location>
</feature>
<reference evidence="10 11" key="1">
    <citation type="submission" date="2006-10" db="EMBL/GenBank/DDBJ databases">
        <title>The Genome Sequence of Batrachochytrium dendrobatidis JEL423.</title>
        <authorList>
            <consortium name="The Broad Institute Genome Sequencing Platform"/>
            <person name="Birren B."/>
            <person name="Lander E."/>
            <person name="Galagan J."/>
            <person name="Cuomo C."/>
            <person name="Devon K."/>
            <person name="Jaffe D."/>
            <person name="Butler J."/>
            <person name="Alvarez P."/>
            <person name="Gnerre S."/>
            <person name="Grabherr M."/>
            <person name="Kleber M."/>
            <person name="Mauceli E."/>
            <person name="Brockman W."/>
            <person name="Young S."/>
            <person name="LaButti K."/>
            <person name="Sykes S."/>
            <person name="DeCaprio D."/>
            <person name="Crawford M."/>
            <person name="Koehrsen M."/>
            <person name="Engels R."/>
            <person name="Montgomery P."/>
            <person name="Pearson M."/>
            <person name="Howarth C."/>
            <person name="Larson L."/>
            <person name="White J."/>
            <person name="O'Leary S."/>
            <person name="Kodira C."/>
            <person name="Zeng Q."/>
            <person name="Yandava C."/>
            <person name="Alvarado L."/>
            <person name="Longcore J."/>
            <person name="James T."/>
        </authorList>
    </citation>
    <scope>NUCLEOTIDE SEQUENCE [LARGE SCALE GENOMIC DNA]</scope>
    <source>
        <strain evidence="10 11">JEL423</strain>
    </source>
</reference>
<comment type="similarity">
    <text evidence="4">Belongs to the RTC4 family.</text>
</comment>